<feature type="domain" description="Response regulatory" evidence="2">
    <location>
        <begin position="186"/>
        <end position="315"/>
    </location>
</feature>
<dbReference type="AlphaFoldDB" id="A0A1G6M608"/>
<accession>A0A1G6M608</accession>
<dbReference type="SUPFAM" id="SSF52172">
    <property type="entry name" value="CheY-like"/>
    <property type="match status" value="1"/>
</dbReference>
<dbReference type="STRING" id="416944.SAMN05421548_107135"/>
<dbReference type="InterPro" id="IPR024181">
    <property type="entry name" value="Chemotax_regulator_CheV"/>
</dbReference>
<proteinExistence type="predicted"/>
<dbReference type="Proteomes" id="UP000198908">
    <property type="component" value="Unassembled WGS sequence"/>
</dbReference>
<gene>
    <name evidence="4" type="ORF">SAMN05421548_107135</name>
</gene>
<dbReference type="PROSITE" id="PS50851">
    <property type="entry name" value="CHEW"/>
    <property type="match status" value="1"/>
</dbReference>
<reference evidence="5" key="1">
    <citation type="submission" date="2016-09" db="EMBL/GenBank/DDBJ databases">
        <authorList>
            <person name="Varghese N."/>
            <person name="Submissions S."/>
        </authorList>
    </citation>
    <scope>NUCLEOTIDE SEQUENCE [LARGE SCALE GENOMIC DNA]</scope>
    <source>
        <strain evidence="5">TNe-862</strain>
    </source>
</reference>
<dbReference type="Pfam" id="PF01584">
    <property type="entry name" value="CheW"/>
    <property type="match status" value="1"/>
</dbReference>
<dbReference type="PIRSF" id="PIRSF002867">
    <property type="entry name" value="CheV"/>
    <property type="match status" value="1"/>
</dbReference>
<dbReference type="RefSeq" id="WP_091996658.1">
    <property type="nucleotide sequence ID" value="NZ_FMYQ01000007.1"/>
</dbReference>
<dbReference type="GO" id="GO:0000160">
    <property type="term" value="P:phosphorelay signal transduction system"/>
    <property type="evidence" value="ECO:0007669"/>
    <property type="project" value="InterPro"/>
</dbReference>
<dbReference type="Gene3D" id="2.30.30.40">
    <property type="entry name" value="SH3 Domains"/>
    <property type="match status" value="1"/>
</dbReference>
<dbReference type="Pfam" id="PF00072">
    <property type="entry name" value="Response_reg"/>
    <property type="match status" value="1"/>
</dbReference>
<dbReference type="PROSITE" id="PS50110">
    <property type="entry name" value="RESPONSE_REGULATORY"/>
    <property type="match status" value="1"/>
</dbReference>
<name>A0A1G6M608_9BURK</name>
<dbReference type="InterPro" id="IPR002545">
    <property type="entry name" value="CheW-lke_dom"/>
</dbReference>
<evidence type="ECO:0000256" key="1">
    <source>
        <dbReference type="PROSITE-ProRule" id="PRU00169"/>
    </source>
</evidence>
<protein>
    <submittedName>
        <fullName evidence="4">Two-component system, chemotaxis family, response regulator CheV</fullName>
    </submittedName>
</protein>
<evidence type="ECO:0000259" key="3">
    <source>
        <dbReference type="PROSITE" id="PS50851"/>
    </source>
</evidence>
<dbReference type="InterPro" id="IPR036061">
    <property type="entry name" value="CheW-like_dom_sf"/>
</dbReference>
<dbReference type="PANTHER" id="PTHR47233:SF4">
    <property type="entry name" value="CHEMOTAXIS SIGNAL TRANSDUCTION PROTEIN"/>
    <property type="match status" value="1"/>
</dbReference>
<dbReference type="SUPFAM" id="SSF50341">
    <property type="entry name" value="CheW-like"/>
    <property type="match status" value="1"/>
</dbReference>
<sequence>MDSGFAIDERTRLTSTNQFELLLFRLGAAPGSEVGEVFGINVFKVREILSMPAITPIAAASPYVLGAANIRGQVMPVIDLPKLMGCEPAGGPNILLVTEFARSTQGFALESVDEIVRLEWSQVLTADVTMGNRVTSIARLENDPESKKLVQVVDVEQVLRDVFPSQHGSIVPEEVGEPAVIPPGAKVLAADDSGFARELIGQSLKALGVEYTIAKTGLEAWKQLDAIATSAERDGLRAKDRIALVLTDLEMPEMDGFTLTRKIKADPRTVDIPVVIHSSLTGTANEAHVKNAGASGYVAKFAAGDLAGAIRSALAGKPVYT</sequence>
<keyword evidence="5" id="KW-1185">Reference proteome</keyword>
<dbReference type="SMART" id="SM00448">
    <property type="entry name" value="REC"/>
    <property type="match status" value="1"/>
</dbReference>
<evidence type="ECO:0000313" key="5">
    <source>
        <dbReference type="Proteomes" id="UP000198908"/>
    </source>
</evidence>
<feature type="domain" description="CheW-like" evidence="3">
    <location>
        <begin position="18"/>
        <end position="164"/>
    </location>
</feature>
<dbReference type="EMBL" id="FMYQ01000007">
    <property type="protein sequence ID" value="SDC50754.1"/>
    <property type="molecule type" value="Genomic_DNA"/>
</dbReference>
<dbReference type="PANTHER" id="PTHR47233">
    <property type="entry name" value="CHEMOTAXIS PROTEIN CHEV"/>
    <property type="match status" value="1"/>
</dbReference>
<dbReference type="InterPro" id="IPR011006">
    <property type="entry name" value="CheY-like_superfamily"/>
</dbReference>
<dbReference type="OrthoDB" id="9806105at2"/>
<dbReference type="GO" id="GO:0006935">
    <property type="term" value="P:chemotaxis"/>
    <property type="evidence" value="ECO:0007669"/>
    <property type="project" value="InterPro"/>
</dbReference>
<dbReference type="InterPro" id="IPR001789">
    <property type="entry name" value="Sig_transdc_resp-reg_receiver"/>
</dbReference>
<dbReference type="Gene3D" id="2.40.50.180">
    <property type="entry name" value="CheA-289, Domain 4"/>
    <property type="match status" value="1"/>
</dbReference>
<evidence type="ECO:0000313" key="4">
    <source>
        <dbReference type="EMBL" id="SDC50754.1"/>
    </source>
</evidence>
<organism evidence="4 5">
    <name type="scientific">Paraburkholderia lycopersici</name>
    <dbReference type="NCBI Taxonomy" id="416944"/>
    <lineage>
        <taxon>Bacteria</taxon>
        <taxon>Pseudomonadati</taxon>
        <taxon>Pseudomonadota</taxon>
        <taxon>Betaproteobacteria</taxon>
        <taxon>Burkholderiales</taxon>
        <taxon>Burkholderiaceae</taxon>
        <taxon>Paraburkholderia</taxon>
    </lineage>
</organism>
<feature type="modified residue" description="4-aspartylphosphate" evidence="1">
    <location>
        <position position="248"/>
    </location>
</feature>
<dbReference type="Gene3D" id="3.40.50.2300">
    <property type="match status" value="1"/>
</dbReference>
<dbReference type="SMART" id="SM00260">
    <property type="entry name" value="CheW"/>
    <property type="match status" value="1"/>
</dbReference>
<keyword evidence="1" id="KW-0597">Phosphoprotein</keyword>
<evidence type="ECO:0000259" key="2">
    <source>
        <dbReference type="PROSITE" id="PS50110"/>
    </source>
</evidence>